<accession>A0AAE3IKH1</accession>
<dbReference type="PANTHER" id="PTHR34351:SF1">
    <property type="entry name" value="SLR1927 PROTEIN"/>
    <property type="match status" value="1"/>
</dbReference>
<comment type="caution">
    <text evidence="2">The sequence shown here is derived from an EMBL/GenBank/DDBJ whole genome shotgun (WGS) entry which is preliminary data.</text>
</comment>
<evidence type="ECO:0000313" key="2">
    <source>
        <dbReference type="EMBL" id="MCU6705543.1"/>
    </source>
</evidence>
<keyword evidence="1" id="KW-0812">Transmembrane</keyword>
<evidence type="ECO:0000313" key="3">
    <source>
        <dbReference type="Proteomes" id="UP001208131"/>
    </source>
</evidence>
<proteinExistence type="predicted"/>
<gene>
    <name evidence="2" type="ORF">OCV57_06340</name>
</gene>
<keyword evidence="1" id="KW-1133">Transmembrane helix</keyword>
<dbReference type="RefSeq" id="WP_267300857.1">
    <property type="nucleotide sequence ID" value="NZ_JAOQJZ010000005.1"/>
</dbReference>
<sequence length="322" mass="35956">MKRLCFCLCTALGILLFVLKKPIGISVLGLCAVLFVLSVCINIFSKKKLSATLVSDGTGLKNKDMSLKFIFTGTCGEYSSKLRLRNMLTGQCEDIKVHFIISREPAQVDITVKSDTCGKIKAEFLTLRAFDFTGLTWKKAQCEIKGSVNIMPDAAEIDESEEAKLKEALESDFFSNENEGFDHSEPIGIREYRQGDSYKSVHWKLSFRLGDIYVREYGEPVTDSLCIYVETGGNVPATDYDCIAAKALSLSMYLSDGGIGHYMAFYSFSQQRKVFEHIDSADSFTVALDSLLSSQPEQGKERLTEFSELFERSGISRVIEIK</sequence>
<protein>
    <submittedName>
        <fullName evidence="2">DUF58 domain-containing protein</fullName>
    </submittedName>
</protein>
<dbReference type="Proteomes" id="UP001208131">
    <property type="component" value="Unassembled WGS sequence"/>
</dbReference>
<feature type="transmembrane region" description="Helical" evidence="1">
    <location>
        <begin position="23"/>
        <end position="44"/>
    </location>
</feature>
<evidence type="ECO:0000256" key="1">
    <source>
        <dbReference type="SAM" id="Phobius"/>
    </source>
</evidence>
<organism evidence="2 3">
    <name type="scientific">Hominimerdicola aceti</name>
    <dbReference type="NCBI Taxonomy" id="2981726"/>
    <lineage>
        <taxon>Bacteria</taxon>
        <taxon>Bacillati</taxon>
        <taxon>Bacillota</taxon>
        <taxon>Clostridia</taxon>
        <taxon>Eubacteriales</taxon>
        <taxon>Oscillospiraceae</taxon>
        <taxon>Hominimerdicola</taxon>
    </lineage>
</organism>
<dbReference type="AlphaFoldDB" id="A0AAE3IKH1"/>
<keyword evidence="3" id="KW-1185">Reference proteome</keyword>
<reference evidence="2 3" key="1">
    <citation type="journal article" date="2021" name="ISME Commun">
        <title>Automated analysis of genomic sequences facilitates high-throughput and comprehensive description of bacteria.</title>
        <authorList>
            <person name="Hitch T.C.A."/>
        </authorList>
    </citation>
    <scope>NUCLEOTIDE SEQUENCE [LARGE SCALE GENOMIC DNA]</scope>
    <source>
        <strain evidence="2 3">Sanger_31</strain>
    </source>
</reference>
<keyword evidence="1" id="KW-0472">Membrane</keyword>
<dbReference type="PANTHER" id="PTHR34351">
    <property type="entry name" value="SLR1927 PROTEIN-RELATED"/>
    <property type="match status" value="1"/>
</dbReference>
<dbReference type="EMBL" id="JAOQJZ010000005">
    <property type="protein sequence ID" value="MCU6705543.1"/>
    <property type="molecule type" value="Genomic_DNA"/>
</dbReference>
<name>A0AAE3IKH1_9FIRM</name>